<dbReference type="GeneID" id="54782374"/>
<evidence type="ECO:0000313" key="3">
    <source>
        <dbReference type="Proteomes" id="UP000449547"/>
    </source>
</evidence>
<keyword evidence="1" id="KW-1133">Transmembrane helix</keyword>
<name>A0A642UJZ8_DIURU</name>
<keyword evidence="1" id="KW-0472">Membrane</keyword>
<accession>A0A642UJZ8</accession>
<dbReference type="AlphaFoldDB" id="A0A642UJZ8"/>
<protein>
    <submittedName>
        <fullName evidence="2">Uncharacterized protein</fullName>
    </submittedName>
</protein>
<gene>
    <name evidence="2" type="ORF">DIURU_003723</name>
</gene>
<feature type="transmembrane region" description="Helical" evidence="1">
    <location>
        <begin position="12"/>
        <end position="32"/>
    </location>
</feature>
<comment type="caution">
    <text evidence="2">The sequence shown here is derived from an EMBL/GenBank/DDBJ whole genome shotgun (WGS) entry which is preliminary data.</text>
</comment>
<dbReference type="RefSeq" id="XP_034011487.1">
    <property type="nucleotide sequence ID" value="XM_034156517.1"/>
</dbReference>
<dbReference type="EMBL" id="SWFT01000108">
    <property type="protein sequence ID" value="KAA8900611.1"/>
    <property type="molecule type" value="Genomic_DNA"/>
</dbReference>
<evidence type="ECO:0000256" key="1">
    <source>
        <dbReference type="SAM" id="Phobius"/>
    </source>
</evidence>
<dbReference type="Proteomes" id="UP000449547">
    <property type="component" value="Unassembled WGS sequence"/>
</dbReference>
<keyword evidence="1" id="KW-0812">Transmembrane</keyword>
<keyword evidence="3" id="KW-1185">Reference proteome</keyword>
<evidence type="ECO:0000313" key="2">
    <source>
        <dbReference type="EMBL" id="KAA8900611.1"/>
    </source>
</evidence>
<dbReference type="VEuPathDB" id="FungiDB:DIURU_003723"/>
<feature type="transmembrane region" description="Helical" evidence="1">
    <location>
        <begin position="38"/>
        <end position="56"/>
    </location>
</feature>
<reference evidence="2 3" key="1">
    <citation type="submission" date="2019-07" db="EMBL/GenBank/DDBJ databases">
        <title>Genome assembly of two rare yeast pathogens: Diutina rugosa and Trichomonascus ciferrii.</title>
        <authorList>
            <person name="Mixao V."/>
            <person name="Saus E."/>
            <person name="Hansen A."/>
            <person name="Lass-Flor C."/>
            <person name="Gabaldon T."/>
        </authorList>
    </citation>
    <scope>NUCLEOTIDE SEQUENCE [LARGE SCALE GENOMIC DNA]</scope>
    <source>
        <strain evidence="2 3">CBS 613</strain>
    </source>
</reference>
<sequence length="184" mass="19558">MEGSSTLTETVVAASFVATNGAVAYLFTHVAYNPVVRVIIASIGVAITSLLLFSVLNSGVNETNGLGDIYETSSASTPEVKASAFVRHHDRDYRSVSDVNSSCTGYSCDRGAAIGEKGLAVAEAGNISIMRITEEDEFSDDDSDIGYTLEAMESVSSEEAVMDSFRKVGLAASQWQAHPMYTAY</sequence>
<organism evidence="2 3">
    <name type="scientific">Diutina rugosa</name>
    <name type="common">Yeast</name>
    <name type="synonym">Candida rugosa</name>
    <dbReference type="NCBI Taxonomy" id="5481"/>
    <lineage>
        <taxon>Eukaryota</taxon>
        <taxon>Fungi</taxon>
        <taxon>Dikarya</taxon>
        <taxon>Ascomycota</taxon>
        <taxon>Saccharomycotina</taxon>
        <taxon>Pichiomycetes</taxon>
        <taxon>Debaryomycetaceae</taxon>
        <taxon>Diutina</taxon>
    </lineage>
</organism>
<proteinExistence type="predicted"/>